<dbReference type="Proteomes" id="UP000251197">
    <property type="component" value="Unassembled WGS sequence"/>
</dbReference>
<reference evidence="5 6" key="1">
    <citation type="submission" date="2018-06" db="EMBL/GenBank/DDBJ databases">
        <authorList>
            <consortium name="Pathogen Informatics"/>
            <person name="Doyle S."/>
        </authorList>
    </citation>
    <scope>NUCLEOTIDE SEQUENCE [LARGE SCALE GENOMIC DNA]</scope>
    <source>
        <strain evidence="5 6">NCTC12120</strain>
    </source>
</reference>
<dbReference type="AlphaFoldDB" id="A0A2X2T970"/>
<dbReference type="EMBL" id="UAVU01000003">
    <property type="protein sequence ID" value="SQA98907.1"/>
    <property type="molecule type" value="Genomic_DNA"/>
</dbReference>
<organism evidence="5 6">
    <name type="scientific">Cedecea neteri</name>
    <dbReference type="NCBI Taxonomy" id="158822"/>
    <lineage>
        <taxon>Bacteria</taxon>
        <taxon>Pseudomonadati</taxon>
        <taxon>Pseudomonadota</taxon>
        <taxon>Gammaproteobacteria</taxon>
        <taxon>Enterobacterales</taxon>
        <taxon>Enterobacteriaceae</taxon>
        <taxon>Cedecea</taxon>
    </lineage>
</organism>
<evidence type="ECO:0000256" key="1">
    <source>
        <dbReference type="ARBA" id="ARBA00023015"/>
    </source>
</evidence>
<dbReference type="InterPro" id="IPR028082">
    <property type="entry name" value="Peripla_BP_I"/>
</dbReference>
<proteinExistence type="predicted"/>
<evidence type="ECO:0000256" key="2">
    <source>
        <dbReference type="ARBA" id="ARBA00023125"/>
    </source>
</evidence>
<dbReference type="InterPro" id="IPR046335">
    <property type="entry name" value="LacI/GalR-like_sensor"/>
</dbReference>
<sequence length="116" mass="12714">MLNNFYLQHGYEAIETLIANNEALPDAIVAINDHVAKGAIRALKDKNFSVPENIAVVSCEYFPGSEYFIPRITTVDHQNALIGKEVMARLMAILNENAVGIAVEKIPLTLLNGESC</sequence>
<evidence type="ECO:0000259" key="4">
    <source>
        <dbReference type="Pfam" id="PF13377"/>
    </source>
</evidence>
<keyword evidence="2" id="KW-0238">DNA-binding</keyword>
<dbReference type="PANTHER" id="PTHR30146">
    <property type="entry name" value="LACI-RELATED TRANSCRIPTIONAL REPRESSOR"/>
    <property type="match status" value="1"/>
</dbReference>
<dbReference type="Gene3D" id="3.40.50.2300">
    <property type="match status" value="1"/>
</dbReference>
<dbReference type="CDD" id="cd06267">
    <property type="entry name" value="PBP1_LacI_sugar_binding-like"/>
    <property type="match status" value="1"/>
</dbReference>
<accession>A0A2X2T970</accession>
<dbReference type="SUPFAM" id="SSF53822">
    <property type="entry name" value="Periplasmic binding protein-like I"/>
    <property type="match status" value="1"/>
</dbReference>
<dbReference type="GO" id="GO:0000976">
    <property type="term" value="F:transcription cis-regulatory region binding"/>
    <property type="evidence" value="ECO:0007669"/>
    <property type="project" value="TreeGrafter"/>
</dbReference>
<feature type="domain" description="Transcriptional regulator LacI/GalR-like sensor" evidence="4">
    <location>
        <begin position="19"/>
        <end position="116"/>
    </location>
</feature>
<evidence type="ECO:0000313" key="6">
    <source>
        <dbReference type="Proteomes" id="UP000251197"/>
    </source>
</evidence>
<evidence type="ECO:0000313" key="5">
    <source>
        <dbReference type="EMBL" id="SQA98907.1"/>
    </source>
</evidence>
<dbReference type="GO" id="GO:0003700">
    <property type="term" value="F:DNA-binding transcription factor activity"/>
    <property type="evidence" value="ECO:0007669"/>
    <property type="project" value="TreeGrafter"/>
</dbReference>
<keyword evidence="3" id="KW-0804">Transcription</keyword>
<keyword evidence="1" id="KW-0805">Transcription regulation</keyword>
<dbReference type="Pfam" id="PF13377">
    <property type="entry name" value="Peripla_BP_3"/>
    <property type="match status" value="1"/>
</dbReference>
<dbReference type="STRING" id="158822.LH23_04140"/>
<name>A0A2X2T970_9ENTR</name>
<dbReference type="PANTHER" id="PTHR30146:SF150">
    <property type="entry name" value="ARABINOSE METABOLISM TRANSCRIPTIONAL REPRESSOR"/>
    <property type="match status" value="1"/>
</dbReference>
<protein>
    <submittedName>
        <fullName evidence="5">Cryptic asc operon repressor</fullName>
    </submittedName>
</protein>
<evidence type="ECO:0000256" key="3">
    <source>
        <dbReference type="ARBA" id="ARBA00023163"/>
    </source>
</evidence>
<gene>
    <name evidence="5" type="primary">ascG_1</name>
    <name evidence="5" type="ORF">NCTC12120_02806</name>
</gene>